<reference evidence="3" key="1">
    <citation type="submission" date="2015-01" db="EMBL/GenBank/DDBJ databases">
        <authorList>
            <person name="Aksoy S."/>
            <person name="Warren W."/>
            <person name="Wilson R.K."/>
        </authorList>
    </citation>
    <scope>NUCLEOTIDE SEQUENCE [LARGE SCALE GENOMIC DNA]</scope>
    <source>
        <strain evidence="3">IAEA</strain>
    </source>
</reference>
<reference evidence="2" key="2">
    <citation type="submission" date="2020-05" db="UniProtKB">
        <authorList>
            <consortium name="EnsemblMetazoa"/>
        </authorList>
    </citation>
    <scope>IDENTIFICATION</scope>
    <source>
        <strain evidence="2">IAEA</strain>
    </source>
</reference>
<dbReference type="Proteomes" id="UP000092460">
    <property type="component" value="Unassembled WGS sequence"/>
</dbReference>
<accession>A0A1B0BFQ5</accession>
<evidence type="ECO:0000313" key="2">
    <source>
        <dbReference type="EnsemblMetazoa" id="GPPI028592-PA"/>
    </source>
</evidence>
<keyword evidence="1" id="KW-1133">Transmembrane helix</keyword>
<protein>
    <submittedName>
        <fullName evidence="2">Uncharacterized protein</fullName>
    </submittedName>
</protein>
<dbReference type="VEuPathDB" id="VectorBase:GPPI028592"/>
<keyword evidence="3" id="KW-1185">Reference proteome</keyword>
<dbReference type="EnsemblMetazoa" id="GPPI028592-RA">
    <property type="protein sequence ID" value="GPPI028592-PA"/>
    <property type="gene ID" value="GPPI028592"/>
</dbReference>
<name>A0A1B0BFQ5_9MUSC</name>
<dbReference type="AlphaFoldDB" id="A0A1B0BFQ5"/>
<keyword evidence="1" id="KW-0812">Transmembrane</keyword>
<organism evidence="2 3">
    <name type="scientific">Glossina palpalis gambiensis</name>
    <dbReference type="NCBI Taxonomy" id="67801"/>
    <lineage>
        <taxon>Eukaryota</taxon>
        <taxon>Metazoa</taxon>
        <taxon>Ecdysozoa</taxon>
        <taxon>Arthropoda</taxon>
        <taxon>Hexapoda</taxon>
        <taxon>Insecta</taxon>
        <taxon>Pterygota</taxon>
        <taxon>Neoptera</taxon>
        <taxon>Endopterygota</taxon>
        <taxon>Diptera</taxon>
        <taxon>Brachycera</taxon>
        <taxon>Muscomorpha</taxon>
        <taxon>Hippoboscoidea</taxon>
        <taxon>Glossinidae</taxon>
        <taxon>Glossina</taxon>
    </lineage>
</organism>
<feature type="transmembrane region" description="Helical" evidence="1">
    <location>
        <begin position="70"/>
        <end position="89"/>
    </location>
</feature>
<proteinExistence type="predicted"/>
<sequence length="114" mass="13289">MCPYCVITSRRRDKFLPLQRNLLEKSRFMPKFDICPSLEKVLRSSSFYITSYKIQILFVYPAVKRHSIGFGFVTWFVLVFLDDLFWGIICGFRGCNLTRETVLDGVDCNGINES</sequence>
<dbReference type="EMBL" id="JXJN01013623">
    <property type="status" value="NOT_ANNOTATED_CDS"/>
    <property type="molecule type" value="Genomic_DNA"/>
</dbReference>
<evidence type="ECO:0000256" key="1">
    <source>
        <dbReference type="SAM" id="Phobius"/>
    </source>
</evidence>
<evidence type="ECO:0000313" key="3">
    <source>
        <dbReference type="Proteomes" id="UP000092460"/>
    </source>
</evidence>
<keyword evidence="1" id="KW-0472">Membrane</keyword>